<organism evidence="2 3">
    <name type="scientific">Magnetospirillum fulvum MGU-K5</name>
    <dbReference type="NCBI Taxonomy" id="1316936"/>
    <lineage>
        <taxon>Bacteria</taxon>
        <taxon>Pseudomonadati</taxon>
        <taxon>Pseudomonadota</taxon>
        <taxon>Alphaproteobacteria</taxon>
        <taxon>Rhodospirillales</taxon>
        <taxon>Rhodospirillaceae</taxon>
        <taxon>Magnetospirillum</taxon>
    </lineage>
</organism>
<evidence type="ECO:0000313" key="2">
    <source>
        <dbReference type="EMBL" id="EPY00882.1"/>
    </source>
</evidence>
<dbReference type="InterPro" id="IPR024400">
    <property type="entry name" value="DUF2635"/>
</dbReference>
<comment type="caution">
    <text evidence="2">The sequence shown here is derived from an EMBL/GenBank/DDBJ whole genome shotgun (WGS) entry which is preliminary data.</text>
</comment>
<gene>
    <name evidence="2" type="ORF">K678_13980</name>
</gene>
<feature type="region of interest" description="Disordered" evidence="1">
    <location>
        <begin position="56"/>
        <end position="93"/>
    </location>
</feature>
<evidence type="ECO:0000256" key="1">
    <source>
        <dbReference type="SAM" id="MobiDB-lite"/>
    </source>
</evidence>
<dbReference type="OrthoDB" id="7362462at2"/>
<dbReference type="EMBL" id="AQPH01000064">
    <property type="protein sequence ID" value="EPY00882.1"/>
    <property type="molecule type" value="Genomic_DNA"/>
</dbReference>
<proteinExistence type="predicted"/>
<name>S9S4J1_MAGFU</name>
<reference evidence="2 3" key="1">
    <citation type="submission" date="2013-04" db="EMBL/GenBank/DDBJ databases">
        <authorList>
            <person name="Kuznetsov B."/>
            <person name="Ivanovsky R."/>
        </authorList>
    </citation>
    <scope>NUCLEOTIDE SEQUENCE [LARGE SCALE GENOMIC DNA]</scope>
    <source>
        <strain evidence="2 3">MGU-K5</strain>
    </source>
</reference>
<feature type="compositionally biased region" description="Basic and acidic residues" evidence="1">
    <location>
        <begin position="74"/>
        <end position="93"/>
    </location>
</feature>
<dbReference type="RefSeq" id="WP_021133085.1">
    <property type="nucleotide sequence ID" value="NZ_AQPH01000064.1"/>
</dbReference>
<feature type="region of interest" description="Disordered" evidence="1">
    <location>
        <begin position="1"/>
        <end position="36"/>
    </location>
</feature>
<feature type="compositionally biased region" description="Basic and acidic residues" evidence="1">
    <location>
        <begin position="1"/>
        <end position="16"/>
    </location>
</feature>
<dbReference type="Pfam" id="PF10948">
    <property type="entry name" value="DUF2635"/>
    <property type="match status" value="1"/>
</dbReference>
<sequence>MAELHLKPAREGDIIRDPISGRVMPPEGETKPRNPHWLRRLGRGEVIETTADAIAQGKTEREAKEAAVTSDAEADIRPVADMPPEAKPRKGKE</sequence>
<evidence type="ECO:0008006" key="4">
    <source>
        <dbReference type="Google" id="ProtNLM"/>
    </source>
</evidence>
<dbReference type="AlphaFoldDB" id="S9S4J1"/>
<dbReference type="STRING" id="1316936.K678_13980"/>
<accession>S9S4J1</accession>
<protein>
    <recommendedName>
        <fullName evidence="4">DUF2635 domain-containing protein</fullName>
    </recommendedName>
</protein>
<evidence type="ECO:0000313" key="3">
    <source>
        <dbReference type="Proteomes" id="UP000015350"/>
    </source>
</evidence>
<dbReference type="Proteomes" id="UP000015350">
    <property type="component" value="Unassembled WGS sequence"/>
</dbReference>